<dbReference type="InterPro" id="IPR003507">
    <property type="entry name" value="S66_fam"/>
</dbReference>
<evidence type="ECO:0000256" key="2">
    <source>
        <dbReference type="ARBA" id="ARBA00022801"/>
    </source>
</evidence>
<dbReference type="OrthoDB" id="9807329at2"/>
<reference evidence="6 7" key="1">
    <citation type="submission" date="2014-02" db="EMBL/GenBank/DDBJ databases">
        <title>The small core and large imbalanced accessory genome model reveals a collaborative survival strategy of Sorangium cellulosum strains in nature.</title>
        <authorList>
            <person name="Han K."/>
            <person name="Peng R."/>
            <person name="Blom J."/>
            <person name="Li Y.-Z."/>
        </authorList>
    </citation>
    <scope>NUCLEOTIDE SEQUENCE [LARGE SCALE GENOMIC DNA]</scope>
    <source>
        <strain evidence="6 7">So0008-312</strain>
    </source>
</reference>
<name>A0A150Q6A9_SORCE</name>
<gene>
    <name evidence="6" type="ORF">BE15_37275</name>
</gene>
<comment type="caution">
    <text evidence="6">The sequence shown here is derived from an EMBL/GenBank/DDBJ whole genome shotgun (WGS) entry which is preliminary data.</text>
</comment>
<dbReference type="SUPFAM" id="SSF141986">
    <property type="entry name" value="LD-carboxypeptidase A C-terminal domain-like"/>
    <property type="match status" value="1"/>
</dbReference>
<dbReference type="PANTHER" id="PTHR30237">
    <property type="entry name" value="MURAMOYLTETRAPEPTIDE CARBOXYPEPTIDASE"/>
    <property type="match status" value="1"/>
</dbReference>
<dbReference type="RefSeq" id="WP_061612137.1">
    <property type="nucleotide sequence ID" value="NZ_JEMA01000997.1"/>
</dbReference>
<dbReference type="InterPro" id="IPR029062">
    <property type="entry name" value="Class_I_gatase-like"/>
</dbReference>
<feature type="active site" description="Charge relay system" evidence="3">
    <location>
        <position position="253"/>
    </location>
</feature>
<dbReference type="Gene3D" id="3.50.30.60">
    <property type="entry name" value="LD-carboxypeptidase A C-terminal domain-like"/>
    <property type="match status" value="1"/>
</dbReference>
<evidence type="ECO:0008006" key="8">
    <source>
        <dbReference type="Google" id="ProtNLM"/>
    </source>
</evidence>
<evidence type="ECO:0000256" key="3">
    <source>
        <dbReference type="PIRSR" id="PIRSR028757-1"/>
    </source>
</evidence>
<evidence type="ECO:0000259" key="5">
    <source>
        <dbReference type="Pfam" id="PF17676"/>
    </source>
</evidence>
<dbReference type="Gene3D" id="3.40.50.10740">
    <property type="entry name" value="Class I glutamine amidotransferase-like"/>
    <property type="match status" value="1"/>
</dbReference>
<feature type="domain" description="LD-carboxypeptidase C-terminal" evidence="5">
    <location>
        <begin position="222"/>
        <end position="331"/>
    </location>
</feature>
<dbReference type="InterPro" id="IPR040449">
    <property type="entry name" value="Peptidase_S66_N"/>
</dbReference>
<evidence type="ECO:0000256" key="1">
    <source>
        <dbReference type="ARBA" id="ARBA00010233"/>
    </source>
</evidence>
<feature type="domain" description="LD-carboxypeptidase N-terminal" evidence="4">
    <location>
        <begin position="26"/>
        <end position="147"/>
    </location>
</feature>
<protein>
    <recommendedName>
        <fullName evidence="8">LD-carboxypeptidase</fullName>
    </recommendedName>
</protein>
<keyword evidence="2" id="KW-0378">Hydrolase</keyword>
<dbReference type="InterPro" id="IPR027478">
    <property type="entry name" value="LdcA_N"/>
</dbReference>
<dbReference type="CDD" id="cd07062">
    <property type="entry name" value="Peptidase_S66_mccF_like"/>
    <property type="match status" value="1"/>
</dbReference>
<proteinExistence type="inferred from homology"/>
<dbReference type="PANTHER" id="PTHR30237:SF5">
    <property type="entry name" value="CARBOXYPEPTIDASE VC_A0337-RELATED"/>
    <property type="match status" value="1"/>
</dbReference>
<dbReference type="Pfam" id="PF02016">
    <property type="entry name" value="Peptidase_S66"/>
    <property type="match status" value="1"/>
</dbReference>
<dbReference type="Pfam" id="PF17676">
    <property type="entry name" value="Peptidase_S66C"/>
    <property type="match status" value="1"/>
</dbReference>
<evidence type="ECO:0000259" key="4">
    <source>
        <dbReference type="Pfam" id="PF02016"/>
    </source>
</evidence>
<dbReference type="AlphaFoldDB" id="A0A150Q6A9"/>
<comment type="similarity">
    <text evidence="1">Belongs to the peptidase S66 family.</text>
</comment>
<evidence type="ECO:0000313" key="7">
    <source>
        <dbReference type="Proteomes" id="UP000075260"/>
    </source>
</evidence>
<feature type="active site" description="Nucleophile" evidence="3">
    <location>
        <position position="127"/>
    </location>
</feature>
<dbReference type="InterPro" id="IPR040921">
    <property type="entry name" value="Peptidase_S66C"/>
</dbReference>
<dbReference type="EMBL" id="JEMA01000997">
    <property type="protein sequence ID" value="KYF63464.1"/>
    <property type="molecule type" value="Genomic_DNA"/>
</dbReference>
<dbReference type="InterPro" id="IPR027461">
    <property type="entry name" value="Carboxypeptidase_A_C_sf"/>
</dbReference>
<sequence length="357" mass="39224">MAAEDRNAGTGRPIIRPRALKQGDAIGIFTPSYPAHVVFRDKYLHGRETLRKLGFRVIEGELTEKAVAEGYRSGPPEARAREFMDLVTNPEVRALIATIGGTNSSSLLAHIDFERVRENPKIICGYSDVTALHMGLLTQSGLSTFYGPAVVPSFGDWPGVDGFTLDSFLDATGRHTDGARALLCPPQWSNHFRDAKTSEWCTAPRRYEPNAGWRALVSGDAEGPAIIANLNTLLSLAGTRYLPPLRGAILILEQMDCCFSREERQLRQLEAIGALDEIAALVIGKAEMTDTEGAPFSHDELLLEVLGLRRGYPVVTSFDCSHTVPMLTLAQMCRIRVRAHVKHGVEMAVCEPMVEVR</sequence>
<dbReference type="PIRSF" id="PIRSF028757">
    <property type="entry name" value="LD-carboxypeptidase"/>
    <property type="match status" value="1"/>
</dbReference>
<dbReference type="SUPFAM" id="SSF52317">
    <property type="entry name" value="Class I glutamine amidotransferase-like"/>
    <property type="match status" value="1"/>
</dbReference>
<dbReference type="Proteomes" id="UP000075260">
    <property type="component" value="Unassembled WGS sequence"/>
</dbReference>
<evidence type="ECO:0000313" key="6">
    <source>
        <dbReference type="EMBL" id="KYF63464.1"/>
    </source>
</evidence>
<dbReference type="GO" id="GO:0016787">
    <property type="term" value="F:hydrolase activity"/>
    <property type="evidence" value="ECO:0007669"/>
    <property type="project" value="UniProtKB-KW"/>
</dbReference>
<organism evidence="6 7">
    <name type="scientific">Sorangium cellulosum</name>
    <name type="common">Polyangium cellulosum</name>
    <dbReference type="NCBI Taxonomy" id="56"/>
    <lineage>
        <taxon>Bacteria</taxon>
        <taxon>Pseudomonadati</taxon>
        <taxon>Myxococcota</taxon>
        <taxon>Polyangia</taxon>
        <taxon>Polyangiales</taxon>
        <taxon>Polyangiaceae</taxon>
        <taxon>Sorangium</taxon>
    </lineage>
</organism>
<feature type="active site" description="Charge relay system" evidence="3">
    <location>
        <position position="322"/>
    </location>
</feature>
<accession>A0A150Q6A9</accession>